<comment type="caution">
    <text evidence="1">Lacks conserved residue(s) required for the propagation of feature annotation.</text>
</comment>
<dbReference type="Pfam" id="PF07714">
    <property type="entry name" value="PK_Tyr_Ser-Thr"/>
    <property type="match status" value="1"/>
</dbReference>
<accession>A0A8H7EYC5</accession>
<dbReference type="InterPro" id="IPR001789">
    <property type="entry name" value="Sig_transdc_resp-reg_receiver"/>
</dbReference>
<evidence type="ECO:0000313" key="5">
    <source>
        <dbReference type="EMBL" id="KAF7763471.1"/>
    </source>
</evidence>
<dbReference type="GO" id="GO:0004674">
    <property type="term" value="F:protein serine/threonine kinase activity"/>
    <property type="evidence" value="ECO:0007669"/>
    <property type="project" value="TreeGrafter"/>
</dbReference>
<feature type="domain" description="Protein kinase" evidence="3">
    <location>
        <begin position="103"/>
        <end position="373"/>
    </location>
</feature>
<dbReference type="InterPro" id="IPR000719">
    <property type="entry name" value="Prot_kinase_dom"/>
</dbReference>
<evidence type="ECO:0000313" key="6">
    <source>
        <dbReference type="Proteomes" id="UP000629468"/>
    </source>
</evidence>
<dbReference type="GO" id="GO:0005524">
    <property type="term" value="F:ATP binding"/>
    <property type="evidence" value="ECO:0007669"/>
    <property type="project" value="InterPro"/>
</dbReference>
<protein>
    <recommendedName>
        <fullName evidence="7">Protein kinase domain-containing protein</fullName>
    </recommendedName>
</protein>
<feature type="domain" description="Response regulatory" evidence="4">
    <location>
        <begin position="550"/>
        <end position="706"/>
    </location>
</feature>
<evidence type="ECO:0000256" key="2">
    <source>
        <dbReference type="SAM" id="MobiDB-lite"/>
    </source>
</evidence>
<gene>
    <name evidence="5" type="ORF">Agabi119p4_8008</name>
</gene>
<dbReference type="Proteomes" id="UP000629468">
    <property type="component" value="Unassembled WGS sequence"/>
</dbReference>
<dbReference type="SUPFAM" id="SSF52172">
    <property type="entry name" value="CheY-like"/>
    <property type="match status" value="1"/>
</dbReference>
<dbReference type="PROSITE" id="PS50110">
    <property type="entry name" value="RESPONSE_REGULATORY"/>
    <property type="match status" value="1"/>
</dbReference>
<feature type="region of interest" description="Disordered" evidence="2">
    <location>
        <begin position="379"/>
        <end position="406"/>
    </location>
</feature>
<evidence type="ECO:0000259" key="3">
    <source>
        <dbReference type="PROSITE" id="PS50011"/>
    </source>
</evidence>
<dbReference type="PRINTS" id="PR00109">
    <property type="entry name" value="TYRKINASE"/>
</dbReference>
<reference evidence="5 6" key="1">
    <citation type="journal article" name="Sci. Rep.">
        <title>Telomere-to-telomere assembled and centromere annotated genomes of the two main subspecies of the button mushroom Agaricus bisporus reveal especially polymorphic chromosome ends.</title>
        <authorList>
            <person name="Sonnenberg A.S.M."/>
            <person name="Sedaghat-Telgerd N."/>
            <person name="Lavrijssen B."/>
            <person name="Ohm R.A."/>
            <person name="Hendrickx P.M."/>
            <person name="Scholtmeijer K."/>
            <person name="Baars J.J.P."/>
            <person name="van Peer A."/>
        </authorList>
    </citation>
    <scope>NUCLEOTIDE SEQUENCE [LARGE SCALE GENOMIC DNA]</scope>
    <source>
        <strain evidence="5 6">H119_p4</strain>
    </source>
</reference>
<name>A0A8H7EYC5_AGABI</name>
<proteinExistence type="predicted"/>
<dbReference type="InterPro" id="IPR051681">
    <property type="entry name" value="Ser/Thr_Kinases-Pseudokinases"/>
</dbReference>
<dbReference type="SMART" id="SM00220">
    <property type="entry name" value="S_TKc"/>
    <property type="match status" value="1"/>
</dbReference>
<comment type="caution">
    <text evidence="5">The sequence shown here is derived from an EMBL/GenBank/DDBJ whole genome shotgun (WGS) entry which is preliminary data.</text>
</comment>
<dbReference type="InterPro" id="IPR011006">
    <property type="entry name" value="CheY-like_superfamily"/>
</dbReference>
<evidence type="ECO:0008006" key="7">
    <source>
        <dbReference type="Google" id="ProtNLM"/>
    </source>
</evidence>
<dbReference type="InterPro" id="IPR011009">
    <property type="entry name" value="Kinase-like_dom_sf"/>
</dbReference>
<sequence length="713" mass="80218">MSSSHAAEIGQDEVSLPMDEILECLSVAVFNEVKRRTLLELKDNDAQLMIDDLNMFMLILQLSSHHDFVKLAGPKLRKHIVIVLQKLCEKNMLYPTCYALDGIEEILPKDAGGFCDIYQGRYQGQKLCLKVVRLYQKRDQHEMLKAHAREAILWSQLQHPNITPFYGIFYLKEAHGRICLLSPWMENGNIVDYLKEEPRVPRRPFLHDIASGLQYLHNGNIVHGDLKGANVLVDQYSRARLTDFGLSKILTDGTLGFTNTTKLASGRTTSWASPELLEDNARPTTESDIWAFGCVCYEVLTGLSPFQGCTEYQVVRKLIGGYLPAQSSDARLDPSDDINQKIWQLMEQCWSSKPVQRPKCREILQKMENDAIIWQLRSEGSNNDAEGRPRSQYSNSNTGNPPLDHDRLRHLLKHSRKPSSQLGLGFSQLPAISLQFSDPRPPPRPPSSWRDTQDIFHQAHDAVIDVGIFIDDTVPSSKEMIRRTTFAQLPSTRIFSRKKNIPPISPSGICMLAPGFYSSITARNLAILEEMFPQGCSPFLNLGSESTEMLVLVVDSDSSTRAVVKRMLTRLGCEVCCAEDGEVALEMILGKQIGTSSMTPSRTYSLTRKMKQMVKRQVSTSPSASESMPNGPFHERQFTAIFLNDQMEKMSGLQVVAKLRALKRKDFVVGMTADCPSPEFLDAGVDKILTKPVFASNLLSVLRCPYMKREKSI</sequence>
<evidence type="ECO:0000256" key="1">
    <source>
        <dbReference type="PROSITE-ProRule" id="PRU00169"/>
    </source>
</evidence>
<feature type="compositionally biased region" description="Polar residues" evidence="2">
    <location>
        <begin position="391"/>
        <end position="400"/>
    </location>
</feature>
<dbReference type="PANTHER" id="PTHR44329">
    <property type="entry name" value="SERINE/THREONINE-PROTEIN KINASE TNNI3K-RELATED"/>
    <property type="match status" value="1"/>
</dbReference>
<evidence type="ECO:0000259" key="4">
    <source>
        <dbReference type="PROSITE" id="PS50110"/>
    </source>
</evidence>
<dbReference type="EMBL" id="JABXXO010000011">
    <property type="protein sequence ID" value="KAF7763471.1"/>
    <property type="molecule type" value="Genomic_DNA"/>
</dbReference>
<dbReference type="Gene3D" id="1.10.510.10">
    <property type="entry name" value="Transferase(Phosphotransferase) domain 1"/>
    <property type="match status" value="1"/>
</dbReference>
<dbReference type="AlphaFoldDB" id="A0A8H7EYC5"/>
<dbReference type="SUPFAM" id="SSF56112">
    <property type="entry name" value="Protein kinase-like (PK-like)"/>
    <property type="match status" value="1"/>
</dbReference>
<dbReference type="PROSITE" id="PS00108">
    <property type="entry name" value="PROTEIN_KINASE_ST"/>
    <property type="match status" value="1"/>
</dbReference>
<dbReference type="GO" id="GO:0000160">
    <property type="term" value="P:phosphorelay signal transduction system"/>
    <property type="evidence" value="ECO:0007669"/>
    <property type="project" value="InterPro"/>
</dbReference>
<dbReference type="PROSITE" id="PS50011">
    <property type="entry name" value="PROTEIN_KINASE_DOM"/>
    <property type="match status" value="1"/>
</dbReference>
<dbReference type="Gene3D" id="3.40.50.2300">
    <property type="match status" value="1"/>
</dbReference>
<dbReference type="InterPro" id="IPR001245">
    <property type="entry name" value="Ser-Thr/Tyr_kinase_cat_dom"/>
</dbReference>
<organism evidence="5 6">
    <name type="scientific">Agaricus bisporus var. burnettii</name>
    <dbReference type="NCBI Taxonomy" id="192524"/>
    <lineage>
        <taxon>Eukaryota</taxon>
        <taxon>Fungi</taxon>
        <taxon>Dikarya</taxon>
        <taxon>Basidiomycota</taxon>
        <taxon>Agaricomycotina</taxon>
        <taxon>Agaricomycetes</taxon>
        <taxon>Agaricomycetidae</taxon>
        <taxon>Agaricales</taxon>
        <taxon>Agaricineae</taxon>
        <taxon>Agaricaceae</taxon>
        <taxon>Agaricus</taxon>
    </lineage>
</organism>
<dbReference type="InterPro" id="IPR008271">
    <property type="entry name" value="Ser/Thr_kinase_AS"/>
</dbReference>